<name>A0A0F6AYP5_SALT1</name>
<evidence type="ECO:0000313" key="2">
    <source>
        <dbReference type="EMBL" id="ACY87368.1"/>
    </source>
</evidence>
<evidence type="ECO:0000256" key="1">
    <source>
        <dbReference type="SAM" id="MobiDB-lite"/>
    </source>
</evidence>
<reference evidence="2 3" key="1">
    <citation type="journal article" date="2010" name="J. Bacteriol.">
        <title>Short-term signatures of evolutionary change in the Salmonella enterica serovar typhimurium 14028 genome.</title>
        <authorList>
            <person name="Jarvik T."/>
            <person name="Smillie C."/>
            <person name="Groisman E.A."/>
            <person name="Ochman H."/>
        </authorList>
    </citation>
    <scope>NUCLEOTIDE SEQUENCE [LARGE SCALE GENOMIC DNA]</scope>
    <source>
        <strain evidence="3">14028s / SGSC 2262</strain>
    </source>
</reference>
<dbReference type="KEGG" id="seo:STM14_0864"/>
<dbReference type="BioCyc" id="SENT588858:STM14_RS04335-MONOMER"/>
<feature type="region of interest" description="Disordered" evidence="1">
    <location>
        <begin position="16"/>
        <end position="46"/>
    </location>
</feature>
<accession>A0A0F6AYP5</accession>
<dbReference type="Proteomes" id="UP000002695">
    <property type="component" value="Chromosome"/>
</dbReference>
<dbReference type="AlphaFoldDB" id="A0A0F6AYP5"/>
<evidence type="ECO:0000313" key="3">
    <source>
        <dbReference type="Proteomes" id="UP000002695"/>
    </source>
</evidence>
<sequence length="46" mass="5192">MIHIVAMQYTKSFKLHRGGKAANPQELTSVSDWGVQPQPTKRQLRG</sequence>
<dbReference type="HOGENOM" id="CLU_210207_0_0_6"/>
<protein>
    <recommendedName>
        <fullName evidence="4">Addiction module toxin RelE</fullName>
    </recommendedName>
</protein>
<organism evidence="2 3">
    <name type="scientific">Salmonella typhimurium (strain 14028s / SGSC 2262)</name>
    <dbReference type="NCBI Taxonomy" id="588858"/>
    <lineage>
        <taxon>Bacteria</taxon>
        <taxon>Pseudomonadati</taxon>
        <taxon>Pseudomonadota</taxon>
        <taxon>Gammaproteobacteria</taxon>
        <taxon>Enterobacterales</taxon>
        <taxon>Enterobacteriaceae</taxon>
        <taxon>Salmonella</taxon>
    </lineage>
</organism>
<proteinExistence type="predicted"/>
<gene>
    <name evidence="2" type="ordered locus">STM14_0864</name>
</gene>
<evidence type="ECO:0008006" key="4">
    <source>
        <dbReference type="Google" id="ProtNLM"/>
    </source>
</evidence>
<feature type="compositionally biased region" description="Polar residues" evidence="1">
    <location>
        <begin position="25"/>
        <end position="46"/>
    </location>
</feature>
<dbReference type="EMBL" id="CP001363">
    <property type="protein sequence ID" value="ACY87368.1"/>
    <property type="molecule type" value="Genomic_DNA"/>
</dbReference>
<keyword evidence="3" id="KW-1185">Reference proteome</keyword>